<feature type="non-terminal residue" evidence="1">
    <location>
        <position position="155"/>
    </location>
</feature>
<dbReference type="Pfam" id="PF06242">
    <property type="entry name" value="TrcR"/>
    <property type="match status" value="1"/>
</dbReference>
<dbReference type="EMBL" id="UINC01076467">
    <property type="protein sequence ID" value="SVC15668.1"/>
    <property type="molecule type" value="Genomic_DNA"/>
</dbReference>
<reference evidence="1" key="1">
    <citation type="submission" date="2018-05" db="EMBL/GenBank/DDBJ databases">
        <authorList>
            <person name="Lanie J.A."/>
            <person name="Ng W.-L."/>
            <person name="Kazmierczak K.M."/>
            <person name="Andrzejewski T.M."/>
            <person name="Davidsen T.M."/>
            <person name="Wayne K.J."/>
            <person name="Tettelin H."/>
            <person name="Glass J.I."/>
            <person name="Rusch D."/>
            <person name="Podicherti R."/>
            <person name="Tsui H.-C.T."/>
            <person name="Winkler M.E."/>
        </authorList>
    </citation>
    <scope>NUCLEOTIDE SEQUENCE</scope>
</reference>
<evidence type="ECO:0008006" key="2">
    <source>
        <dbReference type="Google" id="ProtNLM"/>
    </source>
</evidence>
<proteinExistence type="predicted"/>
<dbReference type="AlphaFoldDB" id="A0A382JUX1"/>
<sequence>MTEVLMPKATAVWLVDNTTLTFDQIAAFCNLHSLEVQGIADGEVAAGIKGLDPIATGQLSQEEIDRCVNDAELRLRRSDARLRETQRRSKGPRYTPLSRRQDRPNAIAWLVRYHPELKDAQISKLVGTTKQTINAVRNRTHWNISNITPQDPVTL</sequence>
<protein>
    <recommendedName>
        <fullName evidence="2">Cytoplasmic protein</fullName>
    </recommendedName>
</protein>
<dbReference type="InterPro" id="IPR010421">
    <property type="entry name" value="TrcR"/>
</dbReference>
<gene>
    <name evidence="1" type="ORF">METZ01_LOCUS268522</name>
</gene>
<evidence type="ECO:0000313" key="1">
    <source>
        <dbReference type="EMBL" id="SVC15668.1"/>
    </source>
</evidence>
<accession>A0A382JUX1</accession>
<name>A0A382JUX1_9ZZZZ</name>
<organism evidence="1">
    <name type="scientific">marine metagenome</name>
    <dbReference type="NCBI Taxonomy" id="408172"/>
    <lineage>
        <taxon>unclassified sequences</taxon>
        <taxon>metagenomes</taxon>
        <taxon>ecological metagenomes</taxon>
    </lineage>
</organism>